<evidence type="ECO:0000313" key="1">
    <source>
        <dbReference type="EMBL" id="TFB06757.1"/>
    </source>
</evidence>
<gene>
    <name evidence="1" type="ORF">CCMA1212_000978</name>
</gene>
<dbReference type="RefSeq" id="XP_073562958.1">
    <property type="nucleotide sequence ID" value="XM_073698419.1"/>
</dbReference>
<name>A0ABY2HEJ4_9HYPO</name>
<dbReference type="EMBL" id="PPTA01000001">
    <property type="protein sequence ID" value="TFB06757.1"/>
    <property type="molecule type" value="Genomic_DNA"/>
</dbReference>
<accession>A0ABY2HEJ4</accession>
<evidence type="ECO:0000313" key="2">
    <source>
        <dbReference type="Proteomes" id="UP001642720"/>
    </source>
</evidence>
<protein>
    <submittedName>
        <fullName evidence="1">Uncharacterized protein</fullName>
    </submittedName>
</protein>
<organism evidence="1 2">
    <name type="scientific">Trichoderma ghanense</name>
    <dbReference type="NCBI Taxonomy" id="65468"/>
    <lineage>
        <taxon>Eukaryota</taxon>
        <taxon>Fungi</taxon>
        <taxon>Dikarya</taxon>
        <taxon>Ascomycota</taxon>
        <taxon>Pezizomycotina</taxon>
        <taxon>Sordariomycetes</taxon>
        <taxon>Hypocreomycetidae</taxon>
        <taxon>Hypocreales</taxon>
        <taxon>Hypocreaceae</taxon>
        <taxon>Trichoderma</taxon>
    </lineage>
</organism>
<dbReference type="Proteomes" id="UP001642720">
    <property type="component" value="Unassembled WGS sequence"/>
</dbReference>
<dbReference type="GeneID" id="300572869"/>
<keyword evidence="2" id="KW-1185">Reference proteome</keyword>
<proteinExistence type="predicted"/>
<sequence>MDGALAAGTCCWRSGAPLGAAKRRSGIRRNRAGQPVGWALARDLIAGVCLIPERRCLGHCSALFTLGRLSPLV</sequence>
<comment type="caution">
    <text evidence="1">The sequence shown here is derived from an EMBL/GenBank/DDBJ whole genome shotgun (WGS) entry which is preliminary data.</text>
</comment>
<reference evidence="1 2" key="1">
    <citation type="submission" date="2018-01" db="EMBL/GenBank/DDBJ databases">
        <title>Genome characterization of the sugarcane-associated fungus Trichoderma ghanense CCMA-1212 and their application in lignocelulose bioconversion.</title>
        <authorList>
            <person name="Steindorff A.S."/>
            <person name="Mendes T.D."/>
            <person name="Vilela E.S.D."/>
            <person name="Rodrigues D.S."/>
            <person name="Formighieri E.F."/>
            <person name="Melo I.S."/>
            <person name="Favaro L.C.L."/>
        </authorList>
    </citation>
    <scope>NUCLEOTIDE SEQUENCE [LARGE SCALE GENOMIC DNA]</scope>
    <source>
        <strain evidence="1 2">CCMA-1212</strain>
    </source>
</reference>